<accession>A0A1C7NHC8</accession>
<name>A0A1C7NHC8_9FUNG</name>
<reference evidence="2 3" key="1">
    <citation type="submission" date="2016-03" db="EMBL/GenBank/DDBJ databases">
        <title>Choanephora cucurbitarum.</title>
        <authorList>
            <person name="Min B."/>
            <person name="Park H."/>
            <person name="Park J.-H."/>
            <person name="Shin H.-D."/>
            <person name="Choi I.-G."/>
        </authorList>
    </citation>
    <scope>NUCLEOTIDE SEQUENCE [LARGE SCALE GENOMIC DNA]</scope>
    <source>
        <strain evidence="2 3">KUS-F28377</strain>
    </source>
</reference>
<dbReference type="OrthoDB" id="2256854at2759"/>
<feature type="compositionally biased region" description="Polar residues" evidence="1">
    <location>
        <begin position="20"/>
        <end position="36"/>
    </location>
</feature>
<comment type="caution">
    <text evidence="2">The sequence shown here is derived from an EMBL/GenBank/DDBJ whole genome shotgun (WGS) entry which is preliminary data.</text>
</comment>
<feature type="compositionally biased region" description="Low complexity" evidence="1">
    <location>
        <begin position="269"/>
        <end position="288"/>
    </location>
</feature>
<proteinExistence type="predicted"/>
<keyword evidence="3" id="KW-1185">Reference proteome</keyword>
<gene>
    <name evidence="2" type="ORF">A0J61_03420</name>
</gene>
<protein>
    <submittedName>
        <fullName evidence="2">Uncharacterized protein</fullName>
    </submittedName>
</protein>
<evidence type="ECO:0000256" key="1">
    <source>
        <dbReference type="SAM" id="MobiDB-lite"/>
    </source>
</evidence>
<dbReference type="AlphaFoldDB" id="A0A1C7NHC8"/>
<evidence type="ECO:0000313" key="3">
    <source>
        <dbReference type="Proteomes" id="UP000093000"/>
    </source>
</evidence>
<evidence type="ECO:0000313" key="2">
    <source>
        <dbReference type="EMBL" id="OBZ88531.1"/>
    </source>
</evidence>
<dbReference type="EMBL" id="LUGH01000146">
    <property type="protein sequence ID" value="OBZ88531.1"/>
    <property type="molecule type" value="Genomic_DNA"/>
</dbReference>
<sequence length="387" mass="43803">MRASRQRKQQQQQHYDNFFPPSSANNNHYQQRSNRQPVPPPPHPPAPVPQYHHRPRKSDPVNHYQYPIWPTSPPPHVDAAPLQPPRDYYESKALASHPPYKSKKWINKILSHSASSEETSYRPKTNPAISEPALFYHKEKLGEDYESSDDEVGLLDLKNRKQKKKKQDLPSLKLSCSPTVIPAISETAKKVVVIDVPSHTTVIIRNVADDENALLDKAAVHHITNMNTIEQLLKKFKHKASPSPEKKPSKSRMLFNDSKVRPMKSELNSTQSSYSVSSSKTVTNTNYSPPQKKSSTFGSGIVKYLSMPSNLSYKQEKAAATVTAANLPEFEYVDSDDSTLEDEVSKDSASEISLTPCSSDYFSVTEEFQKQQQEIDKKASKTKKWIF</sequence>
<dbReference type="Proteomes" id="UP000093000">
    <property type="component" value="Unassembled WGS sequence"/>
</dbReference>
<dbReference type="InParanoid" id="A0A1C7NHC8"/>
<feature type="compositionally biased region" description="Pro residues" evidence="1">
    <location>
        <begin position="37"/>
        <end position="48"/>
    </location>
</feature>
<feature type="region of interest" description="Disordered" evidence="1">
    <location>
        <begin position="1"/>
        <end position="84"/>
    </location>
</feature>
<organism evidence="2 3">
    <name type="scientific">Choanephora cucurbitarum</name>
    <dbReference type="NCBI Taxonomy" id="101091"/>
    <lineage>
        <taxon>Eukaryota</taxon>
        <taxon>Fungi</taxon>
        <taxon>Fungi incertae sedis</taxon>
        <taxon>Mucoromycota</taxon>
        <taxon>Mucoromycotina</taxon>
        <taxon>Mucoromycetes</taxon>
        <taxon>Mucorales</taxon>
        <taxon>Mucorineae</taxon>
        <taxon>Choanephoraceae</taxon>
        <taxon>Choanephoroideae</taxon>
        <taxon>Choanephora</taxon>
    </lineage>
</organism>
<feature type="region of interest" description="Disordered" evidence="1">
    <location>
        <begin position="237"/>
        <end position="294"/>
    </location>
</feature>